<organism evidence="1 2">
    <name type="scientific">Trichophyton rubrum (strain ATCC MYA-4607 / CBS 118892)</name>
    <name type="common">Athlete's foot fungus</name>
    <dbReference type="NCBI Taxonomy" id="559305"/>
    <lineage>
        <taxon>Eukaryota</taxon>
        <taxon>Fungi</taxon>
        <taxon>Dikarya</taxon>
        <taxon>Ascomycota</taxon>
        <taxon>Pezizomycotina</taxon>
        <taxon>Eurotiomycetes</taxon>
        <taxon>Eurotiomycetidae</taxon>
        <taxon>Onygenales</taxon>
        <taxon>Arthrodermataceae</taxon>
        <taxon>Trichophyton</taxon>
    </lineage>
</organism>
<dbReference type="RefSeq" id="XP_047607012.1">
    <property type="nucleotide sequence ID" value="XM_047751395.1"/>
</dbReference>
<dbReference type="OrthoDB" id="10382779at2759"/>
<evidence type="ECO:0000313" key="2">
    <source>
        <dbReference type="Proteomes" id="UP000008864"/>
    </source>
</evidence>
<keyword evidence="2" id="KW-1185">Reference proteome</keyword>
<dbReference type="Proteomes" id="UP000008864">
    <property type="component" value="Unassembled WGS sequence"/>
</dbReference>
<proteinExistence type="predicted"/>
<protein>
    <submittedName>
        <fullName evidence="1">Uncharacterized protein</fullName>
    </submittedName>
</protein>
<accession>A0A080WIG9</accession>
<dbReference type="VEuPathDB" id="FungiDB:TERG_12437"/>
<gene>
    <name evidence="1" type="ORF">TERG_12437</name>
</gene>
<evidence type="ECO:0000313" key="1">
    <source>
        <dbReference type="EMBL" id="KFL62436.1"/>
    </source>
</evidence>
<dbReference type="GeneID" id="71777630"/>
<dbReference type="AlphaFoldDB" id="A0A080WIG9"/>
<dbReference type="HOGENOM" id="CLU_2265636_0_0_1"/>
<dbReference type="EMBL" id="GG700655">
    <property type="protein sequence ID" value="KFL62436.1"/>
    <property type="molecule type" value="Genomic_DNA"/>
</dbReference>
<reference evidence="2" key="1">
    <citation type="journal article" date="2012" name="MBio">
        <title>Comparative genome analysis of Trichophyton rubrum and related dermatophytes reveals candidate genes involved in infection.</title>
        <authorList>
            <person name="Martinez D.A."/>
            <person name="Oliver B.G."/>
            <person name="Graeser Y."/>
            <person name="Goldberg J.M."/>
            <person name="Li W."/>
            <person name="Martinez-Rossi N.M."/>
            <person name="Monod M."/>
            <person name="Shelest E."/>
            <person name="Barton R.C."/>
            <person name="Birch E."/>
            <person name="Brakhage A.A."/>
            <person name="Chen Z."/>
            <person name="Gurr S.J."/>
            <person name="Heiman D."/>
            <person name="Heitman J."/>
            <person name="Kosti I."/>
            <person name="Rossi A."/>
            <person name="Saif S."/>
            <person name="Samalova M."/>
            <person name="Saunders C.W."/>
            <person name="Shea T."/>
            <person name="Summerbell R.C."/>
            <person name="Xu J."/>
            <person name="Young S."/>
            <person name="Zeng Q."/>
            <person name="Birren B.W."/>
            <person name="Cuomo C.A."/>
            <person name="White T.C."/>
        </authorList>
    </citation>
    <scope>NUCLEOTIDE SEQUENCE [LARGE SCALE GENOMIC DNA]</scope>
    <source>
        <strain evidence="2">ATCC MYA-4607 / CBS 118892</strain>
    </source>
</reference>
<dbReference type="InParanoid" id="A0A080WIG9"/>
<sequence>MGGPVIYDISRTPSMEHRGEQNDDIPIDHRCGGDEFIARGEFESVELIQANIALWKFDIVELIFKVPAAKKLLEHFDPRKHCNDDMKTKIFHLRICFLYLSTL</sequence>
<name>A0A080WIG9_TRIRC</name>